<name>A0A2I0VWI8_9ASPA</name>
<keyword evidence="6" id="KW-0862">Zinc</keyword>
<reference evidence="14 15" key="1">
    <citation type="journal article" date="2016" name="Sci. Rep.">
        <title>The Dendrobium catenatum Lindl. genome sequence provides insights into polysaccharide synthase, floral development and adaptive evolution.</title>
        <authorList>
            <person name="Zhang G.Q."/>
            <person name="Xu Q."/>
            <person name="Bian C."/>
            <person name="Tsai W.C."/>
            <person name="Yeh C.M."/>
            <person name="Liu K.W."/>
            <person name="Yoshida K."/>
            <person name="Zhang L.S."/>
            <person name="Chang S.B."/>
            <person name="Chen F."/>
            <person name="Shi Y."/>
            <person name="Su Y.Y."/>
            <person name="Zhang Y.Q."/>
            <person name="Chen L.J."/>
            <person name="Yin Y."/>
            <person name="Lin M."/>
            <person name="Huang H."/>
            <person name="Deng H."/>
            <person name="Wang Z.W."/>
            <person name="Zhu S.L."/>
            <person name="Zhao X."/>
            <person name="Deng C."/>
            <person name="Niu S.C."/>
            <person name="Huang J."/>
            <person name="Wang M."/>
            <person name="Liu G.H."/>
            <person name="Yang H.J."/>
            <person name="Xiao X.J."/>
            <person name="Hsiao Y.Y."/>
            <person name="Wu W.L."/>
            <person name="Chen Y.Y."/>
            <person name="Mitsuda N."/>
            <person name="Ohme-Takagi M."/>
            <person name="Luo Y.B."/>
            <person name="Van de Peer Y."/>
            <person name="Liu Z.J."/>
        </authorList>
    </citation>
    <scope>NUCLEOTIDE SEQUENCE [LARGE SCALE GENOMIC DNA]</scope>
    <source>
        <tissue evidence="14">The whole plant</tissue>
    </source>
</reference>
<dbReference type="GO" id="GO:0000977">
    <property type="term" value="F:RNA polymerase II transcription regulatory region sequence-specific DNA binding"/>
    <property type="evidence" value="ECO:0007669"/>
    <property type="project" value="TreeGrafter"/>
</dbReference>
<evidence type="ECO:0000313" key="14">
    <source>
        <dbReference type="EMBL" id="PKU67780.1"/>
    </source>
</evidence>
<dbReference type="OrthoDB" id="6512771at2759"/>
<feature type="compositionally biased region" description="Polar residues" evidence="11">
    <location>
        <begin position="1"/>
        <end position="11"/>
    </location>
</feature>
<feature type="region of interest" description="Disordered" evidence="11">
    <location>
        <begin position="1"/>
        <end position="27"/>
    </location>
</feature>
<dbReference type="InterPro" id="IPR000967">
    <property type="entry name" value="Znf_NFX1"/>
</dbReference>
<gene>
    <name evidence="14" type="primary">NFXL1</name>
    <name evidence="14" type="ORF">MA16_Dca016949</name>
</gene>
<organism evidence="14 15">
    <name type="scientific">Dendrobium catenatum</name>
    <dbReference type="NCBI Taxonomy" id="906689"/>
    <lineage>
        <taxon>Eukaryota</taxon>
        <taxon>Viridiplantae</taxon>
        <taxon>Streptophyta</taxon>
        <taxon>Embryophyta</taxon>
        <taxon>Tracheophyta</taxon>
        <taxon>Spermatophyta</taxon>
        <taxon>Magnoliopsida</taxon>
        <taxon>Liliopsida</taxon>
        <taxon>Asparagales</taxon>
        <taxon>Orchidaceae</taxon>
        <taxon>Epidendroideae</taxon>
        <taxon>Malaxideae</taxon>
        <taxon>Dendrobiinae</taxon>
        <taxon>Dendrobium</taxon>
    </lineage>
</organism>
<comment type="subcellular location">
    <subcellularLocation>
        <location evidence="1">Nucleus</location>
    </subcellularLocation>
</comment>
<dbReference type="Pfam" id="PF24435">
    <property type="entry name" value="RRM_NFXL1"/>
    <property type="match status" value="1"/>
</dbReference>
<proteinExistence type="inferred from homology"/>
<evidence type="ECO:0000256" key="7">
    <source>
        <dbReference type="ARBA" id="ARBA00023015"/>
    </source>
</evidence>
<dbReference type="InterPro" id="IPR056234">
    <property type="entry name" value="RRM_NFXL1"/>
</dbReference>
<dbReference type="CDD" id="cd06008">
    <property type="entry name" value="NF-X1-zinc-finger"/>
    <property type="match status" value="5"/>
</dbReference>
<dbReference type="GO" id="GO:0005634">
    <property type="term" value="C:nucleus"/>
    <property type="evidence" value="ECO:0007669"/>
    <property type="project" value="UniProtKB-SubCell"/>
</dbReference>
<keyword evidence="8" id="KW-0804">Transcription</keyword>
<dbReference type="InterPro" id="IPR001841">
    <property type="entry name" value="Znf_RING"/>
</dbReference>
<evidence type="ECO:0000256" key="11">
    <source>
        <dbReference type="SAM" id="MobiDB-lite"/>
    </source>
</evidence>
<feature type="domain" description="PHD-type" evidence="12">
    <location>
        <begin position="60"/>
        <end position="114"/>
    </location>
</feature>
<dbReference type="AlphaFoldDB" id="A0A2I0VWI8"/>
<evidence type="ECO:0000256" key="6">
    <source>
        <dbReference type="ARBA" id="ARBA00022833"/>
    </source>
</evidence>
<reference evidence="14 15" key="2">
    <citation type="journal article" date="2017" name="Nature">
        <title>The Apostasia genome and the evolution of orchids.</title>
        <authorList>
            <person name="Zhang G.Q."/>
            <person name="Liu K.W."/>
            <person name="Li Z."/>
            <person name="Lohaus R."/>
            <person name="Hsiao Y.Y."/>
            <person name="Niu S.C."/>
            <person name="Wang J.Y."/>
            <person name="Lin Y.C."/>
            <person name="Xu Q."/>
            <person name="Chen L.J."/>
            <person name="Yoshida K."/>
            <person name="Fujiwara S."/>
            <person name="Wang Z.W."/>
            <person name="Zhang Y.Q."/>
            <person name="Mitsuda N."/>
            <person name="Wang M."/>
            <person name="Liu G.H."/>
            <person name="Pecoraro L."/>
            <person name="Huang H.X."/>
            <person name="Xiao X.J."/>
            <person name="Lin M."/>
            <person name="Wu X.Y."/>
            <person name="Wu W.L."/>
            <person name="Chen Y.Y."/>
            <person name="Chang S.B."/>
            <person name="Sakamoto S."/>
            <person name="Ohme-Takagi M."/>
            <person name="Yagi M."/>
            <person name="Zeng S.J."/>
            <person name="Shen C.Y."/>
            <person name="Yeh C.M."/>
            <person name="Luo Y.B."/>
            <person name="Tsai W.C."/>
            <person name="Van de Peer Y."/>
            <person name="Liu Z.J."/>
        </authorList>
    </citation>
    <scope>NUCLEOTIDE SEQUENCE [LARGE SCALE GENOMIC DNA]</scope>
    <source>
        <tissue evidence="14">The whole plant</tissue>
    </source>
</reference>
<dbReference type="EMBL" id="KZ503165">
    <property type="protein sequence ID" value="PKU67780.1"/>
    <property type="molecule type" value="Genomic_DNA"/>
</dbReference>
<dbReference type="Proteomes" id="UP000233837">
    <property type="component" value="Unassembled WGS sequence"/>
</dbReference>
<dbReference type="InterPro" id="IPR019787">
    <property type="entry name" value="Znf_PHD-finger"/>
</dbReference>
<evidence type="ECO:0000256" key="2">
    <source>
        <dbReference type="ARBA" id="ARBA00007269"/>
    </source>
</evidence>
<keyword evidence="15" id="KW-1185">Reference proteome</keyword>
<dbReference type="Pfam" id="PF01422">
    <property type="entry name" value="zf-NF-X1"/>
    <property type="match status" value="6"/>
</dbReference>
<evidence type="ECO:0000256" key="4">
    <source>
        <dbReference type="ARBA" id="ARBA00022737"/>
    </source>
</evidence>
<dbReference type="PROSITE" id="PS50016">
    <property type="entry name" value="ZF_PHD_2"/>
    <property type="match status" value="1"/>
</dbReference>
<dbReference type="PROSITE" id="PS50089">
    <property type="entry name" value="ZF_RING_2"/>
    <property type="match status" value="1"/>
</dbReference>
<keyword evidence="5 10" id="KW-0863">Zinc-finger</keyword>
<keyword evidence="3" id="KW-0479">Metal-binding</keyword>
<dbReference type="SMART" id="SM00438">
    <property type="entry name" value="ZnF_NFX"/>
    <property type="match status" value="6"/>
</dbReference>
<evidence type="ECO:0000259" key="13">
    <source>
        <dbReference type="PROSITE" id="PS50089"/>
    </source>
</evidence>
<evidence type="ECO:0000256" key="9">
    <source>
        <dbReference type="ARBA" id="ARBA00023242"/>
    </source>
</evidence>
<evidence type="ECO:0000256" key="3">
    <source>
        <dbReference type="ARBA" id="ARBA00022723"/>
    </source>
</evidence>
<keyword evidence="9" id="KW-0539">Nucleus</keyword>
<dbReference type="InterPro" id="IPR034078">
    <property type="entry name" value="NFX1_fam"/>
</dbReference>
<dbReference type="PANTHER" id="PTHR12360:SF12">
    <property type="entry name" value="TRANSCRIPTIONAL REPRESSOR NF-X1"/>
    <property type="match status" value="1"/>
</dbReference>
<evidence type="ECO:0000256" key="8">
    <source>
        <dbReference type="ARBA" id="ARBA00023163"/>
    </source>
</evidence>
<dbReference type="PANTHER" id="PTHR12360">
    <property type="entry name" value="NUCLEAR TRANSCRIPTION FACTOR, X-BOX BINDING 1 NFX1"/>
    <property type="match status" value="1"/>
</dbReference>
<evidence type="ECO:0000256" key="5">
    <source>
        <dbReference type="ARBA" id="ARBA00022771"/>
    </source>
</evidence>
<evidence type="ECO:0000313" key="15">
    <source>
        <dbReference type="Proteomes" id="UP000233837"/>
    </source>
</evidence>
<keyword evidence="7" id="KW-0805">Transcription regulation</keyword>
<evidence type="ECO:0000256" key="1">
    <source>
        <dbReference type="ARBA" id="ARBA00004123"/>
    </source>
</evidence>
<evidence type="ECO:0000259" key="12">
    <source>
        <dbReference type="PROSITE" id="PS50016"/>
    </source>
</evidence>
<dbReference type="GO" id="GO:0008270">
    <property type="term" value="F:zinc ion binding"/>
    <property type="evidence" value="ECO:0007669"/>
    <property type="project" value="UniProtKB-KW"/>
</dbReference>
<protein>
    <submittedName>
        <fullName evidence="14">NF-X1-type zinc finger protein NFXL1</fullName>
    </submittedName>
</protein>
<evidence type="ECO:0000256" key="10">
    <source>
        <dbReference type="PROSITE-ProRule" id="PRU00175"/>
    </source>
</evidence>
<feature type="domain" description="RING-type" evidence="13">
    <location>
        <begin position="63"/>
        <end position="112"/>
    </location>
</feature>
<keyword evidence="4" id="KW-0677">Repeat</keyword>
<dbReference type="GO" id="GO:0000981">
    <property type="term" value="F:DNA-binding transcription factor activity, RNA polymerase II-specific"/>
    <property type="evidence" value="ECO:0007669"/>
    <property type="project" value="TreeGrafter"/>
</dbReference>
<accession>A0A2I0VWI8</accession>
<comment type="similarity">
    <text evidence="2">Belongs to the NFX1 family.</text>
</comment>
<sequence length="709" mass="78642">MSSYSSVNRRNYTAGHRDRRAAAPKQEWVPRGSIALSPPANTGSVPSIVQDIQDKLARGAVECMSCYDMVRRSTPIWSCSTCFSIFHLNCIRKWARSPACIAADDWHCPGCQTPQSTPARHLSYTCFCGRRRDPPNDQHLCPHSCGKPCGKPLDGGGKKLRCPHFCVLQCHPGPCPPCKAFAPRRKCPCGKTNVVRRCSDRRAPLSCEKPCNRFLGCGRHTCERVCHNGACGSCLELLTTKCFCGKKEQEVICSDVAMKGNFDEKSRLFSCDDVCGRSLLCGNHFCRENCHPGLCGECELLPGKISTCHCGKKKIVDERMTCMDLIPTCSNVCGKPLVCKTHFCRMRCHEGDCLPCSALVQQRCRCGSSRRTVECYQLFDTMFKFLCERTCYRKKNCGRHRCKDRCCVLSKTGDFDPHLCLLPCGKMLQCGKLTCQLPCHGGRCSPCLETISTDITCASGMTTISTNLDALHVGENLATSDVFSDIMWRQPKEGSGNSMKVYVFCNILMEKRAALLQIAEWWKLLVQIAGWEPKSLPTVHAICKSKPGFLMVAAYPPAHDPLIDMDPRCVVALPCLPMDADISSLVLRFDRVNELVCLNDKNSMAVLSDPARVATALQRLSHRFTFQGAAPAASRSNEYGNSSKWTVALEMDLTEASILVWRGNHGNPVLENANRWNLLDDVVLESASEWEGRLQLKDDSLVESLVDSG</sequence>
<dbReference type="STRING" id="906689.A0A2I0VWI8"/>